<dbReference type="Gene3D" id="3.20.20.80">
    <property type="entry name" value="Glycosidases"/>
    <property type="match status" value="1"/>
</dbReference>
<sequence>MAKQRVWPGLPFPLGAAWDGSGINFALFSAHAERVELCLFDSKGEKEVERIELPECTNEVWHGYLPDVRVGQLYGYRVYGPYEPDQGHRFNHNKLLLDPYAKCLHGALQWHDALFGYRVGDEDEDLSFDERDSAPYMPKCRVIDPAFTWGRDRNLLRPWHEIIAYEMHVRGYTMRHPNIADAERGTFGGLANHEIVRYLQDLGITAVELLPVHAFADERALVDKGLSNYWGYNPLGFFAPHPQYLGEGGVNEFKTFVQLLHDADIEVILDVVYNHTAEGNHLGPTLSLRGIDNLSYYNLLGDQPRYYHDYTGTGNALELRHANALRMVTDSLRYWVEEMRVDGFRFDLATTLARVDGEFNEHSSFLDAVAQDPLLSTTRLIAEPWDVGHNGYRLGQFPPGWSEWNDRYRDTVRRFWRGDEGQLPELASRITGSSDIYDRRGRRPWASVNFVTAHDGFSLHDLVSYNEKHNEANQEDNRDGSDQNFSWNCGVEGDTDDPEIIRQRERQKRNLLATLLFSQGLPMLRGGDEFGHSQQGNNNAYCQDNEINWLDWSNIDAHGQALLRLTQLLTRLRQTHIVFHRHRFFHGAVTPGTENKDISWLKADGEEMQGQDWHVHEAQPIAMLLSGEAGIYHLTKEGEQEPDDTFMVILNPTGETQEYNLPSLDSLAQPALVIDTAREDQAAEVEEAIAGSYPVQPRSLVLIRYAATQQ</sequence>
<dbReference type="KEGG" id="tee:Tel_12710"/>
<feature type="region of interest" description="Disordered" evidence="4">
    <location>
        <begin position="469"/>
        <end position="498"/>
    </location>
</feature>
<protein>
    <submittedName>
        <fullName evidence="6">Glycogen debranching protein</fullName>
    </submittedName>
</protein>
<keyword evidence="2" id="KW-0378">Hydrolase</keyword>
<dbReference type="InterPro" id="IPR017853">
    <property type="entry name" value="GH"/>
</dbReference>
<dbReference type="CDD" id="cd11326">
    <property type="entry name" value="AmyAc_Glg_debranch"/>
    <property type="match status" value="1"/>
</dbReference>
<dbReference type="SUPFAM" id="SSF81296">
    <property type="entry name" value="E set domains"/>
    <property type="match status" value="1"/>
</dbReference>
<dbReference type="Pfam" id="PF00128">
    <property type="entry name" value="Alpha-amylase"/>
    <property type="match status" value="1"/>
</dbReference>
<comment type="similarity">
    <text evidence="1">Belongs to the glycosyl hydrolase 13 family.</text>
</comment>
<evidence type="ECO:0000256" key="4">
    <source>
        <dbReference type="SAM" id="MobiDB-lite"/>
    </source>
</evidence>
<dbReference type="GO" id="GO:0005980">
    <property type="term" value="P:glycogen catabolic process"/>
    <property type="evidence" value="ECO:0007669"/>
    <property type="project" value="InterPro"/>
</dbReference>
<dbReference type="InterPro" id="IPR014756">
    <property type="entry name" value="Ig_E-set"/>
</dbReference>
<dbReference type="GO" id="GO:0004135">
    <property type="term" value="F:amylo-alpha-1,6-glucosidase activity"/>
    <property type="evidence" value="ECO:0007669"/>
    <property type="project" value="InterPro"/>
</dbReference>
<dbReference type="InterPro" id="IPR006047">
    <property type="entry name" value="GH13_cat_dom"/>
</dbReference>
<name>A0A0S2TFL9_9GAMM</name>
<dbReference type="PANTHER" id="PTHR43002">
    <property type="entry name" value="GLYCOGEN DEBRANCHING ENZYME"/>
    <property type="match status" value="1"/>
</dbReference>
<organism evidence="6 7">
    <name type="scientific">Candidatus Tenderia electrophaga</name>
    <dbReference type="NCBI Taxonomy" id="1748243"/>
    <lineage>
        <taxon>Bacteria</taxon>
        <taxon>Pseudomonadati</taxon>
        <taxon>Pseudomonadota</taxon>
        <taxon>Gammaproteobacteria</taxon>
        <taxon>Candidatus Tenderiales</taxon>
        <taxon>Candidatus Tenderiaceae</taxon>
        <taxon>Candidatus Tenderia</taxon>
    </lineage>
</organism>
<feature type="domain" description="Glycosyl hydrolase family 13 catalytic" evidence="5">
    <location>
        <begin position="166"/>
        <end position="573"/>
    </location>
</feature>
<dbReference type="Proteomes" id="UP000055136">
    <property type="component" value="Chromosome"/>
</dbReference>
<dbReference type="InterPro" id="IPR011837">
    <property type="entry name" value="Glycogen_debranch_GlgX"/>
</dbReference>
<dbReference type="InterPro" id="IPR013780">
    <property type="entry name" value="Glyco_hydro_b"/>
</dbReference>
<evidence type="ECO:0000313" key="7">
    <source>
        <dbReference type="Proteomes" id="UP000055136"/>
    </source>
</evidence>
<dbReference type="SUPFAM" id="SSF51445">
    <property type="entry name" value="(Trans)glycosidases"/>
    <property type="match status" value="1"/>
</dbReference>
<dbReference type="Gene3D" id="2.60.40.10">
    <property type="entry name" value="Immunoglobulins"/>
    <property type="match status" value="1"/>
</dbReference>
<evidence type="ECO:0000313" key="6">
    <source>
        <dbReference type="EMBL" id="ALP53925.1"/>
    </source>
</evidence>
<evidence type="ECO:0000256" key="3">
    <source>
        <dbReference type="ARBA" id="ARBA00023295"/>
    </source>
</evidence>
<evidence type="ECO:0000259" key="5">
    <source>
        <dbReference type="SMART" id="SM00642"/>
    </source>
</evidence>
<dbReference type="InterPro" id="IPR044505">
    <property type="entry name" value="GlgX_Isoamylase_N_E_set"/>
</dbReference>
<dbReference type="InterPro" id="IPR004193">
    <property type="entry name" value="Glyco_hydro_13_N"/>
</dbReference>
<dbReference type="NCBIfam" id="TIGR02100">
    <property type="entry name" value="glgX_debranch"/>
    <property type="match status" value="1"/>
</dbReference>
<evidence type="ECO:0000256" key="2">
    <source>
        <dbReference type="ARBA" id="ARBA00022801"/>
    </source>
</evidence>
<gene>
    <name evidence="6" type="ORF">Tel_12710</name>
</gene>
<dbReference type="AlphaFoldDB" id="A0A0S2TFL9"/>
<accession>A0A0S2TFL9</accession>
<proteinExistence type="inferred from homology"/>
<keyword evidence="7" id="KW-1185">Reference proteome</keyword>
<dbReference type="SUPFAM" id="SSF51011">
    <property type="entry name" value="Glycosyl hydrolase domain"/>
    <property type="match status" value="1"/>
</dbReference>
<dbReference type="EMBL" id="CP013099">
    <property type="protein sequence ID" value="ALP53925.1"/>
    <property type="molecule type" value="Genomic_DNA"/>
</dbReference>
<dbReference type="CDD" id="cd02856">
    <property type="entry name" value="E_set_GDE_Isoamylase_N"/>
    <property type="match status" value="1"/>
</dbReference>
<keyword evidence="3" id="KW-0326">Glycosidase</keyword>
<dbReference type="STRING" id="1748243.Tel_12710"/>
<dbReference type="Pfam" id="PF02922">
    <property type="entry name" value="CBM_48"/>
    <property type="match status" value="1"/>
</dbReference>
<dbReference type="SMART" id="SM00642">
    <property type="entry name" value="Aamy"/>
    <property type="match status" value="1"/>
</dbReference>
<dbReference type="Gene3D" id="2.60.40.1180">
    <property type="entry name" value="Golgi alpha-mannosidase II"/>
    <property type="match status" value="1"/>
</dbReference>
<reference evidence="6" key="1">
    <citation type="submission" date="2015-10" db="EMBL/GenBank/DDBJ databases">
        <title>Description of Candidatus Tenderia electrophaga gen. nov, sp. nov., an Uncultivated Electroautotroph from a Biocathode Enrichment.</title>
        <authorList>
            <person name="Eddie B.J."/>
            <person name="Malanoski A.P."/>
            <person name="Wang Z."/>
            <person name="Hall R.J."/>
            <person name="Oh S.D."/>
            <person name="Heiner C."/>
            <person name="Lin B."/>
            <person name="Strycharz-Glaven S.M."/>
        </authorList>
    </citation>
    <scope>NUCLEOTIDE SEQUENCE [LARGE SCALE GENOMIC DNA]</scope>
    <source>
        <strain evidence="6">NRL1</strain>
    </source>
</reference>
<evidence type="ECO:0000256" key="1">
    <source>
        <dbReference type="ARBA" id="ARBA00008061"/>
    </source>
</evidence>
<dbReference type="InterPro" id="IPR013783">
    <property type="entry name" value="Ig-like_fold"/>
</dbReference>
<feature type="compositionally biased region" description="Basic and acidic residues" evidence="4">
    <location>
        <begin position="469"/>
        <end position="481"/>
    </location>
</feature>